<evidence type="ECO:0000313" key="3">
    <source>
        <dbReference type="Proteomes" id="UP000013827"/>
    </source>
</evidence>
<dbReference type="HOGENOM" id="CLU_1055988_0_0_1"/>
<proteinExistence type="predicted"/>
<evidence type="ECO:0000313" key="2">
    <source>
        <dbReference type="EnsemblProtists" id="EOD13739"/>
    </source>
</evidence>
<keyword evidence="3" id="KW-1185">Reference proteome</keyword>
<name>A0A0D3IR54_EMIH1</name>
<dbReference type="AlphaFoldDB" id="A0A0D3IR54"/>
<dbReference type="GeneID" id="17259884"/>
<feature type="compositionally biased region" description="Basic and acidic residues" evidence="1">
    <location>
        <begin position="216"/>
        <end position="249"/>
    </location>
</feature>
<evidence type="ECO:0000256" key="1">
    <source>
        <dbReference type="SAM" id="MobiDB-lite"/>
    </source>
</evidence>
<feature type="region of interest" description="Disordered" evidence="1">
    <location>
        <begin position="66"/>
        <end position="105"/>
    </location>
</feature>
<reference evidence="2" key="2">
    <citation type="submission" date="2024-10" db="UniProtKB">
        <authorList>
            <consortium name="EnsemblProtists"/>
        </authorList>
    </citation>
    <scope>IDENTIFICATION</scope>
</reference>
<dbReference type="Proteomes" id="UP000013827">
    <property type="component" value="Unassembled WGS sequence"/>
</dbReference>
<feature type="compositionally biased region" description="Low complexity" evidence="1">
    <location>
        <begin position="68"/>
        <end position="83"/>
    </location>
</feature>
<sequence>MAADRTRLAAFYHAAPFSPATPSSLIPAPDLTPHAEAFIGAQPPHNAFTPLEPIPYHGTHAIAGTARSDSAASEAKLSAAAPEFKPKPPPKLNADAPAFNPSEAAAEQKQLRSLVAASEAQLASQRKEISACKARETALATEAREARALAQSLAERADLAGRQLSAANAERGRVEMKLHDAQREAGEACRARAEAVEQARRGLEEERRQHAAAIGEARHAHEAERERQRREHETELARARRLHAEETTSLRDQQNELVQQKEAL</sequence>
<organism evidence="2 3">
    <name type="scientific">Emiliania huxleyi (strain CCMP1516)</name>
    <dbReference type="NCBI Taxonomy" id="280463"/>
    <lineage>
        <taxon>Eukaryota</taxon>
        <taxon>Haptista</taxon>
        <taxon>Haptophyta</taxon>
        <taxon>Prymnesiophyceae</taxon>
        <taxon>Isochrysidales</taxon>
        <taxon>Noelaerhabdaceae</taxon>
        <taxon>Emiliania</taxon>
    </lineage>
</organism>
<accession>A0A0D3IR54</accession>
<dbReference type="PaxDb" id="2903-EOD13739"/>
<feature type="compositionally biased region" description="Basic and acidic residues" evidence="1">
    <location>
        <begin position="200"/>
        <end position="209"/>
    </location>
</feature>
<protein>
    <submittedName>
        <fullName evidence="2">Uncharacterized protein</fullName>
    </submittedName>
</protein>
<dbReference type="KEGG" id="ehx:EMIHUDRAFT_246644"/>
<dbReference type="RefSeq" id="XP_005766168.1">
    <property type="nucleotide sequence ID" value="XM_005766111.1"/>
</dbReference>
<reference evidence="3" key="1">
    <citation type="journal article" date="2013" name="Nature">
        <title>Pan genome of the phytoplankton Emiliania underpins its global distribution.</title>
        <authorList>
            <person name="Read B.A."/>
            <person name="Kegel J."/>
            <person name="Klute M.J."/>
            <person name="Kuo A."/>
            <person name="Lefebvre S.C."/>
            <person name="Maumus F."/>
            <person name="Mayer C."/>
            <person name="Miller J."/>
            <person name="Monier A."/>
            <person name="Salamov A."/>
            <person name="Young J."/>
            <person name="Aguilar M."/>
            <person name="Claverie J.M."/>
            <person name="Frickenhaus S."/>
            <person name="Gonzalez K."/>
            <person name="Herman E.K."/>
            <person name="Lin Y.C."/>
            <person name="Napier J."/>
            <person name="Ogata H."/>
            <person name="Sarno A.F."/>
            <person name="Shmutz J."/>
            <person name="Schroeder D."/>
            <person name="de Vargas C."/>
            <person name="Verret F."/>
            <person name="von Dassow P."/>
            <person name="Valentin K."/>
            <person name="Van de Peer Y."/>
            <person name="Wheeler G."/>
            <person name="Dacks J.B."/>
            <person name="Delwiche C.F."/>
            <person name="Dyhrman S.T."/>
            <person name="Glockner G."/>
            <person name="John U."/>
            <person name="Richards T."/>
            <person name="Worden A.Z."/>
            <person name="Zhang X."/>
            <person name="Grigoriev I.V."/>
            <person name="Allen A.E."/>
            <person name="Bidle K."/>
            <person name="Borodovsky M."/>
            <person name="Bowler C."/>
            <person name="Brownlee C."/>
            <person name="Cock J.M."/>
            <person name="Elias M."/>
            <person name="Gladyshev V.N."/>
            <person name="Groth M."/>
            <person name="Guda C."/>
            <person name="Hadaegh A."/>
            <person name="Iglesias-Rodriguez M.D."/>
            <person name="Jenkins J."/>
            <person name="Jones B.M."/>
            <person name="Lawson T."/>
            <person name="Leese F."/>
            <person name="Lindquist E."/>
            <person name="Lobanov A."/>
            <person name="Lomsadze A."/>
            <person name="Malik S.B."/>
            <person name="Marsh M.E."/>
            <person name="Mackinder L."/>
            <person name="Mock T."/>
            <person name="Mueller-Roeber B."/>
            <person name="Pagarete A."/>
            <person name="Parker M."/>
            <person name="Probert I."/>
            <person name="Quesneville H."/>
            <person name="Raines C."/>
            <person name="Rensing S.A."/>
            <person name="Riano-Pachon D.M."/>
            <person name="Richier S."/>
            <person name="Rokitta S."/>
            <person name="Shiraiwa Y."/>
            <person name="Soanes D.M."/>
            <person name="van der Giezen M."/>
            <person name="Wahlund T.M."/>
            <person name="Williams B."/>
            <person name="Wilson W."/>
            <person name="Wolfe G."/>
            <person name="Wurch L.L."/>
        </authorList>
    </citation>
    <scope>NUCLEOTIDE SEQUENCE</scope>
</reference>
<dbReference type="EnsemblProtists" id="EOD13739">
    <property type="protein sequence ID" value="EOD13739"/>
    <property type="gene ID" value="EMIHUDRAFT_246644"/>
</dbReference>
<feature type="region of interest" description="Disordered" evidence="1">
    <location>
        <begin position="200"/>
        <end position="264"/>
    </location>
</feature>